<comment type="caution">
    <text evidence="5">The sequence shown here is derived from an EMBL/GenBank/DDBJ whole genome shotgun (WGS) entry which is preliminary data.</text>
</comment>
<dbReference type="OrthoDB" id="9795612at2"/>
<reference evidence="5 6" key="1">
    <citation type="submission" date="2018-03" db="EMBL/GenBank/DDBJ databases">
        <title>Draft Genome Sequences of the Obligatory Marine Myxobacteria Enhygromyxa salina SWB007.</title>
        <authorList>
            <person name="Poehlein A."/>
            <person name="Moghaddam J.A."/>
            <person name="Harms H."/>
            <person name="Alanjari M."/>
            <person name="Koenig G.M."/>
            <person name="Daniel R."/>
            <person name="Schaeberle T.F."/>
        </authorList>
    </citation>
    <scope>NUCLEOTIDE SEQUENCE [LARGE SCALE GENOMIC DNA]</scope>
    <source>
        <strain evidence="5 6">SWB007</strain>
    </source>
</reference>
<evidence type="ECO:0000256" key="1">
    <source>
        <dbReference type="ARBA" id="ARBA00022481"/>
    </source>
</evidence>
<protein>
    <submittedName>
        <fullName evidence="5">Type II secretion system protein G</fullName>
    </submittedName>
</protein>
<dbReference type="GO" id="GO:0015627">
    <property type="term" value="C:type II protein secretion system complex"/>
    <property type="evidence" value="ECO:0007669"/>
    <property type="project" value="InterPro"/>
</dbReference>
<dbReference type="AlphaFoldDB" id="A0A2S9YTC7"/>
<proteinExistence type="predicted"/>
<evidence type="ECO:0000259" key="4">
    <source>
        <dbReference type="Pfam" id="PF08334"/>
    </source>
</evidence>
<dbReference type="PROSITE" id="PS00409">
    <property type="entry name" value="PROKAR_NTER_METHYL"/>
    <property type="match status" value="1"/>
</dbReference>
<feature type="transmembrane region" description="Helical" evidence="3">
    <location>
        <begin position="51"/>
        <end position="73"/>
    </location>
</feature>
<dbReference type="InterPro" id="IPR045584">
    <property type="entry name" value="Pilin-like"/>
</dbReference>
<organism evidence="5 6">
    <name type="scientific">Enhygromyxa salina</name>
    <dbReference type="NCBI Taxonomy" id="215803"/>
    <lineage>
        <taxon>Bacteria</taxon>
        <taxon>Pseudomonadati</taxon>
        <taxon>Myxococcota</taxon>
        <taxon>Polyangia</taxon>
        <taxon>Nannocystales</taxon>
        <taxon>Nannocystaceae</taxon>
        <taxon>Enhygromyxa</taxon>
    </lineage>
</organism>
<feature type="compositionally biased region" description="Acidic residues" evidence="2">
    <location>
        <begin position="162"/>
        <end position="171"/>
    </location>
</feature>
<keyword evidence="1" id="KW-0488">Methylation</keyword>
<evidence type="ECO:0000256" key="3">
    <source>
        <dbReference type="SAM" id="Phobius"/>
    </source>
</evidence>
<keyword evidence="3" id="KW-0812">Transmembrane</keyword>
<evidence type="ECO:0000313" key="5">
    <source>
        <dbReference type="EMBL" id="PRQ08330.1"/>
    </source>
</evidence>
<dbReference type="NCBIfam" id="TIGR02532">
    <property type="entry name" value="IV_pilin_GFxxxE"/>
    <property type="match status" value="1"/>
</dbReference>
<name>A0A2S9YTC7_9BACT</name>
<dbReference type="GO" id="GO:0015628">
    <property type="term" value="P:protein secretion by the type II secretion system"/>
    <property type="evidence" value="ECO:0007669"/>
    <property type="project" value="InterPro"/>
</dbReference>
<dbReference type="EMBL" id="PVNL01000042">
    <property type="protein sequence ID" value="PRQ08330.1"/>
    <property type="molecule type" value="Genomic_DNA"/>
</dbReference>
<sequence>MLNTVMTTEANPTLELGLEPTSDASDLTPTPTALYRAAAARSSRGMTLIEILVVLAIIGLIMGGVAIVAFNAFDDAKTKTAAKDIGTLAQSVEMYRLQKNKCPKTAQDIKAAGILQKVTKDPWGGDYVIKCPGEHGPVDISSGGKDGDIATEEDNINSWDENIGETPEEES</sequence>
<dbReference type="PRINTS" id="PR00813">
    <property type="entry name" value="BCTERIALGSPG"/>
</dbReference>
<dbReference type="InterPro" id="IPR013545">
    <property type="entry name" value="T2SS_protein-GspG_C"/>
</dbReference>
<keyword evidence="3" id="KW-0472">Membrane</keyword>
<evidence type="ECO:0000256" key="2">
    <source>
        <dbReference type="SAM" id="MobiDB-lite"/>
    </source>
</evidence>
<accession>A0A2S9YTC7</accession>
<dbReference type="Pfam" id="PF08334">
    <property type="entry name" value="T2SSG"/>
    <property type="match status" value="1"/>
</dbReference>
<dbReference type="InterPro" id="IPR000983">
    <property type="entry name" value="Bac_GSPG_pilin"/>
</dbReference>
<feature type="region of interest" description="Disordered" evidence="2">
    <location>
        <begin position="138"/>
        <end position="171"/>
    </location>
</feature>
<dbReference type="SUPFAM" id="SSF54523">
    <property type="entry name" value="Pili subunits"/>
    <property type="match status" value="1"/>
</dbReference>
<dbReference type="Pfam" id="PF07963">
    <property type="entry name" value="N_methyl"/>
    <property type="match status" value="1"/>
</dbReference>
<evidence type="ECO:0000313" key="6">
    <source>
        <dbReference type="Proteomes" id="UP000238823"/>
    </source>
</evidence>
<dbReference type="InterPro" id="IPR012902">
    <property type="entry name" value="N_methyl_site"/>
</dbReference>
<dbReference type="RefSeq" id="WP_146157528.1">
    <property type="nucleotide sequence ID" value="NZ_PVNL01000042.1"/>
</dbReference>
<gene>
    <name evidence="5" type="primary">pulG</name>
    <name evidence="5" type="ORF">ENSA7_19570</name>
</gene>
<dbReference type="Gene3D" id="3.30.700.10">
    <property type="entry name" value="Glycoprotein, Type 4 Pilin"/>
    <property type="match status" value="1"/>
</dbReference>
<feature type="domain" description="Type II secretion system protein GspG C-terminal" evidence="4">
    <location>
        <begin position="71"/>
        <end position="157"/>
    </location>
</feature>
<keyword evidence="3" id="KW-1133">Transmembrane helix</keyword>
<dbReference type="Proteomes" id="UP000238823">
    <property type="component" value="Unassembled WGS sequence"/>
</dbReference>